<keyword evidence="2" id="KW-0238">DNA-binding</keyword>
<proteinExistence type="predicted"/>
<feature type="domain" description="HTH LytTR-type" evidence="1">
    <location>
        <begin position="132"/>
        <end position="227"/>
    </location>
</feature>
<reference evidence="2 3" key="1">
    <citation type="submission" date="2020-08" db="EMBL/GenBank/DDBJ databases">
        <title>Genomic Encyclopedia of Type Strains, Phase IV (KMG-IV): sequencing the most valuable type-strain genomes for metagenomic binning, comparative biology and taxonomic classification.</title>
        <authorList>
            <person name="Goeker M."/>
        </authorList>
    </citation>
    <scope>NUCLEOTIDE SEQUENCE [LARGE SCALE GENOMIC DNA]</scope>
    <source>
        <strain evidence="2 3">DSM 5391</strain>
    </source>
</reference>
<dbReference type="AlphaFoldDB" id="A0A7X0HTM8"/>
<dbReference type="SMART" id="SM00850">
    <property type="entry name" value="LytTR"/>
    <property type="match status" value="1"/>
</dbReference>
<evidence type="ECO:0000313" key="3">
    <source>
        <dbReference type="Proteomes" id="UP000531594"/>
    </source>
</evidence>
<evidence type="ECO:0000259" key="1">
    <source>
        <dbReference type="PROSITE" id="PS50930"/>
    </source>
</evidence>
<accession>A0A7X0HTM8</accession>
<dbReference type="Gene3D" id="2.20.25.10">
    <property type="match status" value="1"/>
</dbReference>
<dbReference type="InterPro" id="IPR007492">
    <property type="entry name" value="LytTR_DNA-bd_dom"/>
</dbReference>
<sequence length="227" mass="25748">MNIQKDVKTQTMNTLELNKFMKDWVPPEASIAIADKSQYIDYISGIHDIKIRPGQPIPAGSVAERVIKEQDRVEFLVPETVFGIPYYGVGYPIENQIGFHGAVTIILPPSFSLEKAGPLSYLTGKQGEFWTPTPVAEIAYIESHQKKTWFYTDKGKYSTIQTLRVLEERLPGTFIRIHRSFIVNIAFIQHFSRDLSSNLNLKLKLPDTPELTVSQTYVASVREILGF</sequence>
<dbReference type="Gene3D" id="2.40.50.40">
    <property type="match status" value="1"/>
</dbReference>
<dbReference type="PROSITE" id="PS50930">
    <property type="entry name" value="HTH_LYTTR"/>
    <property type="match status" value="1"/>
</dbReference>
<dbReference type="RefSeq" id="WP_377802208.1">
    <property type="nucleotide sequence ID" value="NZ_JBHLZA010000067.1"/>
</dbReference>
<dbReference type="GO" id="GO:0003677">
    <property type="term" value="F:DNA binding"/>
    <property type="evidence" value="ECO:0007669"/>
    <property type="project" value="UniProtKB-KW"/>
</dbReference>
<dbReference type="InterPro" id="IPR046947">
    <property type="entry name" value="LytR-like"/>
</dbReference>
<protein>
    <submittedName>
        <fullName evidence="2">DNA-binding LytR/AlgR family response regulator</fullName>
    </submittedName>
</protein>
<dbReference type="Pfam" id="PF04397">
    <property type="entry name" value="LytTR"/>
    <property type="match status" value="1"/>
</dbReference>
<dbReference type="PANTHER" id="PTHR37299:SF4">
    <property type="entry name" value="TRANSCRIPTIONAL REGULATOR"/>
    <property type="match status" value="1"/>
</dbReference>
<organism evidence="2 3">
    <name type="scientific">Bacillus benzoevorans</name>
    <dbReference type="NCBI Taxonomy" id="1456"/>
    <lineage>
        <taxon>Bacteria</taxon>
        <taxon>Bacillati</taxon>
        <taxon>Bacillota</taxon>
        <taxon>Bacilli</taxon>
        <taxon>Bacillales</taxon>
        <taxon>Bacillaceae</taxon>
        <taxon>Bacillus</taxon>
    </lineage>
</organism>
<dbReference type="EMBL" id="JACHGK010000012">
    <property type="protein sequence ID" value="MBB6446649.1"/>
    <property type="molecule type" value="Genomic_DNA"/>
</dbReference>
<evidence type="ECO:0000313" key="2">
    <source>
        <dbReference type="EMBL" id="MBB6446649.1"/>
    </source>
</evidence>
<dbReference type="GO" id="GO:0000156">
    <property type="term" value="F:phosphorelay response regulator activity"/>
    <property type="evidence" value="ECO:0007669"/>
    <property type="project" value="InterPro"/>
</dbReference>
<comment type="caution">
    <text evidence="2">The sequence shown here is derived from an EMBL/GenBank/DDBJ whole genome shotgun (WGS) entry which is preliminary data.</text>
</comment>
<keyword evidence="3" id="KW-1185">Reference proteome</keyword>
<name>A0A7X0HTM8_9BACI</name>
<dbReference type="PANTHER" id="PTHR37299">
    <property type="entry name" value="TRANSCRIPTIONAL REGULATOR-RELATED"/>
    <property type="match status" value="1"/>
</dbReference>
<gene>
    <name evidence="2" type="ORF">HNR53_003309</name>
</gene>
<dbReference type="Proteomes" id="UP000531594">
    <property type="component" value="Unassembled WGS sequence"/>
</dbReference>